<accession>A0A444JWS5</accession>
<dbReference type="AlphaFoldDB" id="A0A444JWS5"/>
<dbReference type="EMBL" id="RJLM01000001">
    <property type="protein sequence ID" value="RWX57534.1"/>
    <property type="molecule type" value="Genomic_DNA"/>
</dbReference>
<feature type="transmembrane region" description="Helical" evidence="9">
    <location>
        <begin position="326"/>
        <end position="348"/>
    </location>
</feature>
<dbReference type="CDD" id="cd00130">
    <property type="entry name" value="PAS"/>
    <property type="match status" value="1"/>
</dbReference>
<dbReference type="Pfam" id="PF21623">
    <property type="entry name" value="HK_sensor_dom_bact"/>
    <property type="match status" value="1"/>
</dbReference>
<evidence type="ECO:0000313" key="15">
    <source>
        <dbReference type="EMBL" id="RWX57534.1"/>
    </source>
</evidence>
<dbReference type="PANTHER" id="PTHR44757:SF2">
    <property type="entry name" value="BIOFILM ARCHITECTURE MAINTENANCE PROTEIN MBAA"/>
    <property type="match status" value="1"/>
</dbReference>
<dbReference type="InterPro" id="IPR000014">
    <property type="entry name" value="PAS"/>
</dbReference>
<dbReference type="Pfam" id="PF00563">
    <property type="entry name" value="EAL"/>
    <property type="match status" value="1"/>
</dbReference>
<dbReference type="PROSITE" id="PS50113">
    <property type="entry name" value="PAC"/>
    <property type="match status" value="1"/>
</dbReference>
<dbReference type="PANTHER" id="PTHR44757">
    <property type="entry name" value="DIGUANYLATE CYCLASE DGCP"/>
    <property type="match status" value="1"/>
</dbReference>
<dbReference type="OrthoDB" id="9804951at2"/>
<feature type="domain" description="GGDEF" evidence="14">
    <location>
        <begin position="646"/>
        <end position="779"/>
    </location>
</feature>
<dbReference type="InterPro" id="IPR000160">
    <property type="entry name" value="GGDEF_dom"/>
</dbReference>
<dbReference type="SUPFAM" id="SSF55073">
    <property type="entry name" value="Nucleotide cyclase"/>
    <property type="match status" value="1"/>
</dbReference>
<dbReference type="PROSITE" id="PS50883">
    <property type="entry name" value="EAL"/>
    <property type="match status" value="1"/>
</dbReference>
<evidence type="ECO:0000256" key="8">
    <source>
        <dbReference type="ARBA" id="ARBA00023012"/>
    </source>
</evidence>
<dbReference type="SMART" id="SM00086">
    <property type="entry name" value="PAC"/>
    <property type="match status" value="1"/>
</dbReference>
<dbReference type="Gene3D" id="3.30.70.270">
    <property type="match status" value="1"/>
</dbReference>
<feature type="domain" description="PAS" evidence="11">
    <location>
        <begin position="488"/>
        <end position="569"/>
    </location>
</feature>
<dbReference type="InterPro" id="IPR000700">
    <property type="entry name" value="PAS-assoc_C"/>
</dbReference>
<keyword evidence="7" id="KW-0067">ATP-binding</keyword>
<dbReference type="InterPro" id="IPR048760">
    <property type="entry name" value="VP0354-like_sensor_dom"/>
</dbReference>
<evidence type="ECO:0000256" key="10">
    <source>
        <dbReference type="SAM" id="SignalP"/>
    </source>
</evidence>
<dbReference type="Gene3D" id="3.30.450.20">
    <property type="entry name" value="PAS domain"/>
    <property type="match status" value="4"/>
</dbReference>
<feature type="signal peptide" evidence="10">
    <location>
        <begin position="1"/>
        <end position="22"/>
    </location>
</feature>
<protein>
    <submittedName>
        <fullName evidence="15">EAL domain-containing protein</fullName>
    </submittedName>
</protein>
<dbReference type="PROSITE" id="PS50112">
    <property type="entry name" value="PAS"/>
    <property type="match status" value="1"/>
</dbReference>
<dbReference type="Gene3D" id="3.20.20.450">
    <property type="entry name" value="EAL domain"/>
    <property type="match status" value="1"/>
</dbReference>
<keyword evidence="9" id="KW-0812">Transmembrane</keyword>
<proteinExistence type="predicted"/>
<dbReference type="GO" id="GO:0006355">
    <property type="term" value="P:regulation of DNA-templated transcription"/>
    <property type="evidence" value="ECO:0007669"/>
    <property type="project" value="InterPro"/>
</dbReference>
<dbReference type="Proteomes" id="UP000287563">
    <property type="component" value="Unassembled WGS sequence"/>
</dbReference>
<evidence type="ECO:0000259" key="11">
    <source>
        <dbReference type="PROSITE" id="PS50112"/>
    </source>
</evidence>
<evidence type="ECO:0000256" key="7">
    <source>
        <dbReference type="ARBA" id="ARBA00022840"/>
    </source>
</evidence>
<dbReference type="SUPFAM" id="SSF141868">
    <property type="entry name" value="EAL domain-like"/>
    <property type="match status" value="1"/>
</dbReference>
<keyword evidence="6" id="KW-0418">Kinase</keyword>
<evidence type="ECO:0000259" key="12">
    <source>
        <dbReference type="PROSITE" id="PS50113"/>
    </source>
</evidence>
<evidence type="ECO:0000256" key="4">
    <source>
        <dbReference type="ARBA" id="ARBA00022679"/>
    </source>
</evidence>
<dbReference type="NCBIfam" id="TIGR00229">
    <property type="entry name" value="sensory_box"/>
    <property type="match status" value="1"/>
</dbReference>
<evidence type="ECO:0000259" key="14">
    <source>
        <dbReference type="PROSITE" id="PS50887"/>
    </source>
</evidence>
<dbReference type="SMART" id="SM00267">
    <property type="entry name" value="GGDEF"/>
    <property type="match status" value="1"/>
</dbReference>
<keyword evidence="4" id="KW-0808">Transferase</keyword>
<dbReference type="Pfam" id="PF00990">
    <property type="entry name" value="GGDEF"/>
    <property type="match status" value="1"/>
</dbReference>
<comment type="cofactor">
    <cofactor evidence="1">
        <name>Mg(2+)</name>
        <dbReference type="ChEBI" id="CHEBI:18420"/>
    </cofactor>
</comment>
<reference evidence="15 16" key="1">
    <citation type="submission" date="2018-11" db="EMBL/GenBank/DDBJ databases">
        <title>Photobacterium sp. BEI247 sp. nov., a marine bacterium isolated from Yongle Blue Hole in the South China Sea.</title>
        <authorList>
            <person name="Wang X."/>
        </authorList>
    </citation>
    <scope>NUCLEOTIDE SEQUENCE [LARGE SCALE GENOMIC DNA]</scope>
    <source>
        <strain evidence="16">BEI247</strain>
    </source>
</reference>
<dbReference type="InterPro" id="IPR001633">
    <property type="entry name" value="EAL_dom"/>
</dbReference>
<dbReference type="GO" id="GO:0000160">
    <property type="term" value="P:phosphorelay signal transduction system"/>
    <property type="evidence" value="ECO:0007669"/>
    <property type="project" value="UniProtKB-KW"/>
</dbReference>
<keyword evidence="9" id="KW-1133">Transmembrane helix</keyword>
<gene>
    <name evidence="15" type="ORF">EDI28_05825</name>
</gene>
<name>A0A444JWS5_9GAMM</name>
<keyword evidence="5" id="KW-0547">Nucleotide-binding</keyword>
<evidence type="ECO:0000256" key="5">
    <source>
        <dbReference type="ARBA" id="ARBA00022741"/>
    </source>
</evidence>
<dbReference type="GO" id="GO:0005524">
    <property type="term" value="F:ATP binding"/>
    <property type="evidence" value="ECO:0007669"/>
    <property type="project" value="UniProtKB-KW"/>
</dbReference>
<evidence type="ECO:0000256" key="6">
    <source>
        <dbReference type="ARBA" id="ARBA00022777"/>
    </source>
</evidence>
<evidence type="ECO:0000256" key="1">
    <source>
        <dbReference type="ARBA" id="ARBA00001946"/>
    </source>
</evidence>
<dbReference type="NCBIfam" id="TIGR00254">
    <property type="entry name" value="GGDEF"/>
    <property type="match status" value="1"/>
</dbReference>
<feature type="domain" description="EAL" evidence="13">
    <location>
        <begin position="788"/>
        <end position="1041"/>
    </location>
</feature>
<evidence type="ECO:0000259" key="13">
    <source>
        <dbReference type="PROSITE" id="PS50883"/>
    </source>
</evidence>
<dbReference type="SUPFAM" id="SSF103190">
    <property type="entry name" value="Sensory domain-like"/>
    <property type="match status" value="2"/>
</dbReference>
<dbReference type="SMART" id="SM00091">
    <property type="entry name" value="PAS"/>
    <property type="match status" value="2"/>
</dbReference>
<dbReference type="GO" id="GO:0016301">
    <property type="term" value="F:kinase activity"/>
    <property type="evidence" value="ECO:0007669"/>
    <property type="project" value="UniProtKB-KW"/>
</dbReference>
<dbReference type="RefSeq" id="WP_128782840.1">
    <property type="nucleotide sequence ID" value="NZ_RJLM01000001.1"/>
</dbReference>
<comment type="caution">
    <text evidence="15">The sequence shown here is derived from an EMBL/GenBank/DDBJ whole genome shotgun (WGS) entry which is preliminary data.</text>
</comment>
<keyword evidence="3" id="KW-0597">Phosphoprotein</keyword>
<dbReference type="InterPro" id="IPR052155">
    <property type="entry name" value="Biofilm_reg_signaling"/>
</dbReference>
<dbReference type="Pfam" id="PF13426">
    <property type="entry name" value="PAS_9"/>
    <property type="match status" value="1"/>
</dbReference>
<dbReference type="CDD" id="cd01949">
    <property type="entry name" value="GGDEF"/>
    <property type="match status" value="1"/>
</dbReference>
<dbReference type="InterPro" id="IPR035965">
    <property type="entry name" value="PAS-like_dom_sf"/>
</dbReference>
<feature type="domain" description="PAC" evidence="12">
    <location>
        <begin position="560"/>
        <end position="614"/>
    </location>
</feature>
<evidence type="ECO:0000313" key="16">
    <source>
        <dbReference type="Proteomes" id="UP000287563"/>
    </source>
</evidence>
<dbReference type="PROSITE" id="PS50887">
    <property type="entry name" value="GGDEF"/>
    <property type="match status" value="1"/>
</dbReference>
<dbReference type="SUPFAM" id="SSF55785">
    <property type="entry name" value="PYP-like sensor domain (PAS domain)"/>
    <property type="match status" value="2"/>
</dbReference>
<dbReference type="InterPro" id="IPR029787">
    <property type="entry name" value="Nucleotide_cyclase"/>
</dbReference>
<evidence type="ECO:0000256" key="9">
    <source>
        <dbReference type="SAM" id="Phobius"/>
    </source>
</evidence>
<dbReference type="InterPro" id="IPR001610">
    <property type="entry name" value="PAC"/>
</dbReference>
<keyword evidence="8" id="KW-0902">Two-component regulatory system</keyword>
<comment type="subcellular location">
    <subcellularLocation>
        <location evidence="2">Cell inner membrane</location>
    </subcellularLocation>
</comment>
<dbReference type="Pfam" id="PF00989">
    <property type="entry name" value="PAS"/>
    <property type="match status" value="1"/>
</dbReference>
<keyword evidence="10" id="KW-0732">Signal</keyword>
<dbReference type="InterPro" id="IPR013767">
    <property type="entry name" value="PAS_fold"/>
</dbReference>
<dbReference type="InterPro" id="IPR043128">
    <property type="entry name" value="Rev_trsase/Diguanyl_cyclase"/>
</dbReference>
<evidence type="ECO:0000256" key="3">
    <source>
        <dbReference type="ARBA" id="ARBA00022553"/>
    </source>
</evidence>
<dbReference type="InterPro" id="IPR029151">
    <property type="entry name" value="Sensor-like_sf"/>
</dbReference>
<dbReference type="SMART" id="SM00052">
    <property type="entry name" value="EAL"/>
    <property type="match status" value="1"/>
</dbReference>
<dbReference type="InterPro" id="IPR035919">
    <property type="entry name" value="EAL_sf"/>
</dbReference>
<keyword evidence="16" id="KW-1185">Reference proteome</keyword>
<dbReference type="CDD" id="cd01948">
    <property type="entry name" value="EAL"/>
    <property type="match status" value="1"/>
</dbReference>
<feature type="chain" id="PRO_5019242651" evidence="10">
    <location>
        <begin position="23"/>
        <end position="1054"/>
    </location>
</feature>
<dbReference type="FunFam" id="3.30.70.270:FF:000001">
    <property type="entry name" value="Diguanylate cyclase domain protein"/>
    <property type="match status" value="1"/>
</dbReference>
<dbReference type="GO" id="GO:0005886">
    <property type="term" value="C:plasma membrane"/>
    <property type="evidence" value="ECO:0007669"/>
    <property type="project" value="UniProtKB-SubCell"/>
</dbReference>
<evidence type="ECO:0000256" key="2">
    <source>
        <dbReference type="ARBA" id="ARBA00004533"/>
    </source>
</evidence>
<keyword evidence="9" id="KW-0472">Membrane</keyword>
<sequence length="1054" mass="121086">MKLAFLRFLALLFPLLSITAAAAFYIYHGDVTQLEQRIQERERNLHQSALHITRLHFAPIIDDLRYLTQKANELNISSHSSAQQQESLANTFKRMTQTRAYYDQIRLINVQGLEVIRINMKDGQAYRVPKDQLQDKSNRPYVQESLKISPGTFYTSQFDLNMENGQIETPIKPMLRFISHFTVNGESWLISLNYLGHDYLAELDNQYNWNDGQNWLVNNEGNWLLGPTSDSAWQFMPSRQKTQDQDFFQTHPSLWKKIKFSENGQVRQGEYLYTFTRFFSGNKFLGDELFTLPFDGTDLPWTIISRININEAVFELAFSQQRMVKFAIFTLLVMTLVSGCIVLAWHLLQMLRHEKSLKQDIEDVALKYSTVLEHAPDGLITISSDMTINTINKAAGHILNINVQSAKGKNLLKLINGHKNREQMKQLVNDVRENKAKNNHNPVKIRIQLNSLKTRHVEFIATETTYSSSSELLLNFRDVTYWIEREEKLKSMSRALEQSNDSIIITNHRGIIEYVNQAFEKFTGVRSKDIIGAQSSTLLKRTLDNEKDVRKVQEQLKDGQTIHRVLARRQDDDSILYEEKTISPIRNNRGKISHYISMGKDITERVLFESKLHKLAHYDLLTELPNRTLLQQFLEKAIEEAKRDLSSIALLTIDLDHFKKINDSLSHDTGDKVLLAISKRINSSLREGDLLARLSGDEFAIIIKQGVEPANIVNMANRIINHISEPLCIDNKELFITASMGISLFPDDSNNMETLFKNADIALYRAKEENRNRFCFFTQQMGLDSIKRIQLESELRKSIGTQRYQLYYQPKVNAITHDICGVEALLRWEDEDGQIQSPLDIIPILEHSGLIIEAGEYLIQQACRQLKKWQQENYQFHFALNISARQLLNSNIVETVSKAIVDTGCDPQCLELEITESVIMADVKTALNKLMGLEALGVKIAIDDFGTGYSSLAYLSRFPVHILKVDREFVKDLPKNKDNITITRSIVELAHNLNMVVVAEGVETEAQEQFLASIGVEEFQGFYFGAPMPLEEFEQQYLTAPDIYPNDLKVHDSE</sequence>
<organism evidence="15 16">
    <name type="scientific">Photobacterium chitinilyticum</name>
    <dbReference type="NCBI Taxonomy" id="2485123"/>
    <lineage>
        <taxon>Bacteria</taxon>
        <taxon>Pseudomonadati</taxon>
        <taxon>Pseudomonadota</taxon>
        <taxon>Gammaproteobacteria</taxon>
        <taxon>Vibrionales</taxon>
        <taxon>Vibrionaceae</taxon>
        <taxon>Photobacterium</taxon>
    </lineage>
</organism>